<gene>
    <name evidence="2" type="ORF">LX16_1912</name>
</gene>
<feature type="region of interest" description="Disordered" evidence="1">
    <location>
        <begin position="1"/>
        <end position="62"/>
    </location>
</feature>
<evidence type="ECO:0000256" key="1">
    <source>
        <dbReference type="SAM" id="MobiDB-lite"/>
    </source>
</evidence>
<feature type="compositionally biased region" description="Basic residues" evidence="1">
    <location>
        <begin position="27"/>
        <end position="41"/>
    </location>
</feature>
<dbReference type="Proteomes" id="UP000321617">
    <property type="component" value="Unassembled WGS sequence"/>
</dbReference>
<sequence>MTEPAGGDIPAVETPERPATTGVLSVVRRRPRYLGRHRRKGGGPARATAALPCAGGATVHRG</sequence>
<reference evidence="2 3" key="1">
    <citation type="journal article" date="2013" name="Stand. Genomic Sci.">
        <title>Genomic Encyclopedia of Type Strains, Phase I: The one thousand microbial genomes (KMG-I) project.</title>
        <authorList>
            <person name="Kyrpides N.C."/>
            <person name="Woyke T."/>
            <person name="Eisen J.A."/>
            <person name="Garrity G."/>
            <person name="Lilburn T.G."/>
            <person name="Beck B.J."/>
            <person name="Whitman W.B."/>
            <person name="Hugenholtz P."/>
            <person name="Klenk H.P."/>
        </authorList>
    </citation>
    <scope>NUCLEOTIDE SEQUENCE [LARGE SCALE GENOMIC DNA]</scope>
    <source>
        <strain evidence="2 3">DSM 45044</strain>
    </source>
</reference>
<organism evidence="2 3">
    <name type="scientific">Stackebrandtia albiflava</name>
    <dbReference type="NCBI Taxonomy" id="406432"/>
    <lineage>
        <taxon>Bacteria</taxon>
        <taxon>Bacillati</taxon>
        <taxon>Actinomycetota</taxon>
        <taxon>Actinomycetes</taxon>
        <taxon>Glycomycetales</taxon>
        <taxon>Glycomycetaceae</taxon>
        <taxon>Stackebrandtia</taxon>
    </lineage>
</organism>
<protein>
    <submittedName>
        <fullName evidence="2">Uncharacterized protein</fullName>
    </submittedName>
</protein>
<evidence type="ECO:0000313" key="2">
    <source>
        <dbReference type="EMBL" id="TWJ16187.1"/>
    </source>
</evidence>
<comment type="caution">
    <text evidence="2">The sequence shown here is derived from an EMBL/GenBank/DDBJ whole genome shotgun (WGS) entry which is preliminary data.</text>
</comment>
<dbReference type="EMBL" id="VLLL01000005">
    <property type="protein sequence ID" value="TWJ16187.1"/>
    <property type="molecule type" value="Genomic_DNA"/>
</dbReference>
<dbReference type="AlphaFoldDB" id="A0A562VEE5"/>
<name>A0A562VEE5_9ACTN</name>
<accession>A0A562VEE5</accession>
<dbReference type="RefSeq" id="WP_147136165.1">
    <property type="nucleotide sequence ID" value="NZ_BAABIJ010000001.1"/>
</dbReference>
<keyword evidence="3" id="KW-1185">Reference proteome</keyword>
<evidence type="ECO:0000313" key="3">
    <source>
        <dbReference type="Proteomes" id="UP000321617"/>
    </source>
</evidence>
<proteinExistence type="predicted"/>